<proteinExistence type="predicted"/>
<evidence type="ECO:0000313" key="3">
    <source>
        <dbReference type="Proteomes" id="UP000529946"/>
    </source>
</evidence>
<feature type="coiled-coil region" evidence="1">
    <location>
        <begin position="49"/>
        <end position="76"/>
    </location>
</feature>
<evidence type="ECO:0000256" key="1">
    <source>
        <dbReference type="SAM" id="Coils"/>
    </source>
</evidence>
<dbReference type="RefSeq" id="WP_246328933.1">
    <property type="nucleotide sequence ID" value="NZ_JACIDM010000003.1"/>
</dbReference>
<keyword evidence="3" id="KW-1185">Reference proteome</keyword>
<keyword evidence="1" id="KW-0175">Coiled coil</keyword>
<evidence type="ECO:0000313" key="2">
    <source>
        <dbReference type="EMBL" id="MBB4083896.1"/>
    </source>
</evidence>
<comment type="caution">
    <text evidence="2">The sequence shown here is derived from an EMBL/GenBank/DDBJ whole genome shotgun (WGS) entry which is preliminary data.</text>
</comment>
<gene>
    <name evidence="2" type="ORF">GGR12_002784</name>
</gene>
<reference evidence="2 3" key="1">
    <citation type="submission" date="2020-08" db="EMBL/GenBank/DDBJ databases">
        <title>Genomic Encyclopedia of Type Strains, Phase IV (KMG-IV): sequencing the most valuable type-strain genomes for metagenomic binning, comparative biology and taxonomic classification.</title>
        <authorList>
            <person name="Goeker M."/>
        </authorList>
    </citation>
    <scope>NUCLEOTIDE SEQUENCE [LARGE SCALE GENOMIC DNA]</scope>
    <source>
        <strain evidence="2 3">DSM 23960</strain>
    </source>
</reference>
<dbReference type="AlphaFoldDB" id="A0A7W6JGX4"/>
<sequence>MRAIMAMTEGEDPKELSLRAQAATHMLKAARAKRELDAFEGPEDERLDAAGEQRLRDELLRRLDALAAEIAAGEADAEAAGERTAPD</sequence>
<name>A0A7W6JGX4_9CAUL</name>
<accession>A0A7W6JGX4</accession>
<dbReference type="EMBL" id="JACIDM010000003">
    <property type="protein sequence ID" value="MBB4083896.1"/>
    <property type="molecule type" value="Genomic_DNA"/>
</dbReference>
<protein>
    <submittedName>
        <fullName evidence="2">3-oxoacyl-ACP reductase-like protein</fullName>
    </submittedName>
</protein>
<organism evidence="2 3">
    <name type="scientific">Brevundimonas lenta</name>
    <dbReference type="NCBI Taxonomy" id="424796"/>
    <lineage>
        <taxon>Bacteria</taxon>
        <taxon>Pseudomonadati</taxon>
        <taxon>Pseudomonadota</taxon>
        <taxon>Alphaproteobacteria</taxon>
        <taxon>Caulobacterales</taxon>
        <taxon>Caulobacteraceae</taxon>
        <taxon>Brevundimonas</taxon>
    </lineage>
</organism>
<dbReference type="Proteomes" id="UP000529946">
    <property type="component" value="Unassembled WGS sequence"/>
</dbReference>